<dbReference type="Proteomes" id="UP000623967">
    <property type="component" value="Unassembled WGS sequence"/>
</dbReference>
<dbReference type="Gene3D" id="3.20.20.70">
    <property type="entry name" value="Aldolase class I"/>
    <property type="match status" value="1"/>
</dbReference>
<dbReference type="CDD" id="cd01335">
    <property type="entry name" value="Radical_SAM"/>
    <property type="match status" value="1"/>
</dbReference>
<evidence type="ECO:0000256" key="4">
    <source>
        <dbReference type="ARBA" id="ARBA00023014"/>
    </source>
</evidence>
<dbReference type="SFLD" id="SFLDG01067">
    <property type="entry name" value="SPASM/twitch_domain_containing"/>
    <property type="match status" value="1"/>
</dbReference>
<dbReference type="InterPro" id="IPR058240">
    <property type="entry name" value="rSAM_sf"/>
</dbReference>
<dbReference type="RefSeq" id="WP_202654760.1">
    <property type="nucleotide sequence ID" value="NZ_JAESWB010000211.1"/>
</dbReference>
<dbReference type="InterPro" id="IPR007197">
    <property type="entry name" value="rSAM"/>
</dbReference>
<evidence type="ECO:0000256" key="1">
    <source>
        <dbReference type="ARBA" id="ARBA00022691"/>
    </source>
</evidence>
<dbReference type="Pfam" id="PF04055">
    <property type="entry name" value="Radical_SAM"/>
    <property type="match status" value="1"/>
</dbReference>
<evidence type="ECO:0000259" key="5">
    <source>
        <dbReference type="PROSITE" id="PS51918"/>
    </source>
</evidence>
<accession>A0ABS1TQA4</accession>
<name>A0ABS1TQA4_9BACI</name>
<evidence type="ECO:0000256" key="2">
    <source>
        <dbReference type="ARBA" id="ARBA00022723"/>
    </source>
</evidence>
<dbReference type="EMBL" id="JAESWB010000211">
    <property type="protein sequence ID" value="MBL4953500.1"/>
    <property type="molecule type" value="Genomic_DNA"/>
</dbReference>
<organism evidence="6 7">
    <name type="scientific">Neobacillus paridis</name>
    <dbReference type="NCBI Taxonomy" id="2803862"/>
    <lineage>
        <taxon>Bacteria</taxon>
        <taxon>Bacillati</taxon>
        <taxon>Bacillota</taxon>
        <taxon>Bacilli</taxon>
        <taxon>Bacillales</taxon>
        <taxon>Bacillaceae</taxon>
        <taxon>Neobacillus</taxon>
    </lineage>
</organism>
<gene>
    <name evidence="6" type="ORF">JK635_15005</name>
</gene>
<dbReference type="PANTHER" id="PTHR43288:SF1">
    <property type="entry name" value="GLYCYL-RADICAL ENZYME ACTIVATING ENZYME MJ0021-RELATED"/>
    <property type="match status" value="1"/>
</dbReference>
<evidence type="ECO:0000256" key="3">
    <source>
        <dbReference type="ARBA" id="ARBA00023004"/>
    </source>
</evidence>
<dbReference type="SUPFAM" id="SSF102114">
    <property type="entry name" value="Radical SAM enzymes"/>
    <property type="match status" value="1"/>
</dbReference>
<keyword evidence="4" id="KW-0411">Iron-sulfur</keyword>
<dbReference type="InterPro" id="IPR013785">
    <property type="entry name" value="Aldolase_TIM"/>
</dbReference>
<dbReference type="PROSITE" id="PS51918">
    <property type="entry name" value="RADICAL_SAM"/>
    <property type="match status" value="1"/>
</dbReference>
<keyword evidence="7" id="KW-1185">Reference proteome</keyword>
<keyword evidence="1" id="KW-0949">S-adenosyl-L-methionine</keyword>
<keyword evidence="2" id="KW-0479">Metal-binding</keyword>
<evidence type="ECO:0000313" key="6">
    <source>
        <dbReference type="EMBL" id="MBL4953500.1"/>
    </source>
</evidence>
<reference evidence="6 7" key="1">
    <citation type="submission" date="2021-01" db="EMBL/GenBank/DDBJ databases">
        <title>Genome public.</title>
        <authorList>
            <person name="Liu C."/>
            <person name="Sun Q."/>
        </authorList>
    </citation>
    <scope>NUCLEOTIDE SEQUENCE [LARGE SCALE GENOMIC DNA]</scope>
    <source>
        <strain evidence="6 7">YIM B02564</strain>
    </source>
</reference>
<feature type="domain" description="Radical SAM core" evidence="5">
    <location>
        <begin position="82"/>
        <end position="298"/>
    </location>
</feature>
<evidence type="ECO:0000313" key="7">
    <source>
        <dbReference type="Proteomes" id="UP000623967"/>
    </source>
</evidence>
<dbReference type="SMART" id="SM00729">
    <property type="entry name" value="Elp3"/>
    <property type="match status" value="1"/>
</dbReference>
<dbReference type="SFLD" id="SFLDS00029">
    <property type="entry name" value="Radical_SAM"/>
    <property type="match status" value="1"/>
</dbReference>
<keyword evidence="3" id="KW-0408">Iron</keyword>
<proteinExistence type="predicted"/>
<protein>
    <submittedName>
        <fullName evidence="6">Radical SAM protein</fullName>
    </submittedName>
</protein>
<dbReference type="InterPro" id="IPR006638">
    <property type="entry name" value="Elp3/MiaA/NifB-like_rSAM"/>
</dbReference>
<dbReference type="PANTHER" id="PTHR43288">
    <property type="entry name" value="BIOTIN SYNTHASE-RELATED PROTEIN, RADICAL SAM SUPERFAMILY"/>
    <property type="match status" value="1"/>
</dbReference>
<sequence length="429" mass="50226">MYTTITRENINEIRNPSFRNYASRYLDIEDQTNRLIESFGLPFTKALSSITKEEIIKDKVKSRNEKKSLYLNWVSPACRACKKAEKSLTTFISFKCPKNCYFCFNPNQENFTAFRVKEHDPVFELNQHLEHGERFDHIALTGGEPLLHPTKTVEFFQFVHEKSKGSYTRLYTAGNLLTPDILRSLKEAHLNEIRFSIKQEETEDQIENLYRIMKMAKEYIPTVVVEMPVIPGTLEQMKSILHRLDEIGVNGINLLEFCFPMHNAEEFNKRGFELKFPPYETYYNYWYAGGLGVHKSEEECLQLLQYASEQSFNLGVHYCSLENKHTGQLYQQNKNVRLSKLYSFSNTDYFIKSAKVFGKDKEIVRKRLQKHGISYFEQNEMYDCLQFPLSAIKYLKGTPVDIAICSFVSEVQGKEEILREVKVQWTIPK</sequence>
<comment type="caution">
    <text evidence="6">The sequence shown here is derived from an EMBL/GenBank/DDBJ whole genome shotgun (WGS) entry which is preliminary data.</text>
</comment>